<dbReference type="GO" id="GO:0004721">
    <property type="term" value="F:phosphoprotein phosphatase activity"/>
    <property type="evidence" value="ECO:0007669"/>
    <property type="project" value="UniProtKB-KW"/>
</dbReference>
<dbReference type="Pfam" id="PF10409">
    <property type="entry name" value="PTEN_C2"/>
    <property type="match status" value="1"/>
</dbReference>
<keyword evidence="1" id="KW-0378">Hydrolase</keyword>
<sequence>MLRVHGPDPNSPVSRRSSKVLFETPMVKKHLLYYKQGESTEIRLDVRCQVPGDVVLECIHISDNSEEEEVMFKAMINTAFVHYSFLLLGILEINFLGTSE</sequence>
<proteinExistence type="predicted"/>
<dbReference type="PANTHER" id="PTHR45733:SF10">
    <property type="entry name" value="FORMIN-LIKE PROTEIN 15A-RELATED"/>
    <property type="match status" value="1"/>
</dbReference>
<evidence type="ECO:0000313" key="4">
    <source>
        <dbReference type="Proteomes" id="UP000623129"/>
    </source>
</evidence>
<reference evidence="3" key="1">
    <citation type="submission" date="2020-01" db="EMBL/GenBank/DDBJ databases">
        <title>Genome sequence of Kobresia littledalei, the first chromosome-level genome in the family Cyperaceae.</title>
        <authorList>
            <person name="Qu G."/>
        </authorList>
    </citation>
    <scope>NUCLEOTIDE SEQUENCE</scope>
    <source>
        <strain evidence="3">C.B.Clarke</strain>
        <tissue evidence="3">Leaf</tissue>
    </source>
</reference>
<dbReference type="EMBL" id="SWLB01000015">
    <property type="protein sequence ID" value="KAF3328665.1"/>
    <property type="molecule type" value="Genomic_DNA"/>
</dbReference>
<protein>
    <submittedName>
        <fullName evidence="3">Formin-like protein 5</fullName>
    </submittedName>
</protein>
<dbReference type="Proteomes" id="UP000623129">
    <property type="component" value="Unassembled WGS sequence"/>
</dbReference>
<dbReference type="Gene3D" id="2.60.40.1110">
    <property type="match status" value="1"/>
</dbReference>
<accession>A0A833VJ85</accession>
<keyword evidence="1" id="KW-0904">Protein phosphatase</keyword>
<comment type="caution">
    <text evidence="3">The sequence shown here is derived from an EMBL/GenBank/DDBJ whole genome shotgun (WGS) entry which is preliminary data.</text>
</comment>
<keyword evidence="4" id="KW-1185">Reference proteome</keyword>
<dbReference type="InterPro" id="IPR051144">
    <property type="entry name" value="Formin_homology_domain"/>
</dbReference>
<evidence type="ECO:0000313" key="3">
    <source>
        <dbReference type="EMBL" id="KAF3328665.1"/>
    </source>
</evidence>
<dbReference type="OrthoDB" id="1668162at2759"/>
<gene>
    <name evidence="3" type="ORF">FCM35_KLT05743</name>
</gene>
<dbReference type="InterPro" id="IPR014020">
    <property type="entry name" value="Tensin_C2-dom"/>
</dbReference>
<evidence type="ECO:0000259" key="2">
    <source>
        <dbReference type="PROSITE" id="PS51182"/>
    </source>
</evidence>
<dbReference type="InterPro" id="IPR035892">
    <property type="entry name" value="C2_domain_sf"/>
</dbReference>
<evidence type="ECO:0000256" key="1">
    <source>
        <dbReference type="ARBA" id="ARBA00022912"/>
    </source>
</evidence>
<dbReference type="PROSITE" id="PS51182">
    <property type="entry name" value="C2_TENSIN"/>
    <property type="match status" value="1"/>
</dbReference>
<dbReference type="AlphaFoldDB" id="A0A833VJ85"/>
<dbReference type="PANTHER" id="PTHR45733">
    <property type="entry name" value="FORMIN-J"/>
    <property type="match status" value="1"/>
</dbReference>
<organism evidence="3 4">
    <name type="scientific">Carex littledalei</name>
    <dbReference type="NCBI Taxonomy" id="544730"/>
    <lineage>
        <taxon>Eukaryota</taxon>
        <taxon>Viridiplantae</taxon>
        <taxon>Streptophyta</taxon>
        <taxon>Embryophyta</taxon>
        <taxon>Tracheophyta</taxon>
        <taxon>Spermatophyta</taxon>
        <taxon>Magnoliopsida</taxon>
        <taxon>Liliopsida</taxon>
        <taxon>Poales</taxon>
        <taxon>Cyperaceae</taxon>
        <taxon>Cyperoideae</taxon>
        <taxon>Cariceae</taxon>
        <taxon>Carex</taxon>
        <taxon>Carex subgen. Euthyceras</taxon>
    </lineage>
</organism>
<name>A0A833VJ85_9POAL</name>
<feature type="domain" description="C2 tensin-type" evidence="2">
    <location>
        <begin position="1"/>
        <end position="100"/>
    </location>
</feature>
<dbReference type="SUPFAM" id="SSF49562">
    <property type="entry name" value="C2 domain (Calcium/lipid-binding domain, CaLB)"/>
    <property type="match status" value="1"/>
</dbReference>